<dbReference type="EMBL" id="BDGG01000002">
    <property type="protein sequence ID" value="GAU94314.1"/>
    <property type="molecule type" value="Genomic_DNA"/>
</dbReference>
<protein>
    <submittedName>
        <fullName evidence="1">Uncharacterized protein</fullName>
    </submittedName>
</protein>
<evidence type="ECO:0000313" key="1">
    <source>
        <dbReference type="EMBL" id="GAU94314.1"/>
    </source>
</evidence>
<dbReference type="AlphaFoldDB" id="A0A1D1UXE4"/>
<comment type="caution">
    <text evidence="1">The sequence shown here is derived from an EMBL/GenBank/DDBJ whole genome shotgun (WGS) entry which is preliminary data.</text>
</comment>
<keyword evidence="2" id="KW-1185">Reference proteome</keyword>
<proteinExistence type="predicted"/>
<accession>A0A1D1UXE4</accession>
<name>A0A1D1UXE4_RAMVA</name>
<evidence type="ECO:0000313" key="2">
    <source>
        <dbReference type="Proteomes" id="UP000186922"/>
    </source>
</evidence>
<dbReference type="Proteomes" id="UP000186922">
    <property type="component" value="Unassembled WGS sequence"/>
</dbReference>
<organism evidence="1 2">
    <name type="scientific">Ramazzottius varieornatus</name>
    <name type="common">Water bear</name>
    <name type="synonym">Tardigrade</name>
    <dbReference type="NCBI Taxonomy" id="947166"/>
    <lineage>
        <taxon>Eukaryota</taxon>
        <taxon>Metazoa</taxon>
        <taxon>Ecdysozoa</taxon>
        <taxon>Tardigrada</taxon>
        <taxon>Eutardigrada</taxon>
        <taxon>Parachela</taxon>
        <taxon>Hypsibioidea</taxon>
        <taxon>Ramazzottiidae</taxon>
        <taxon>Ramazzottius</taxon>
    </lineage>
</organism>
<gene>
    <name evidence="1" type="primary">RvY_06109-1</name>
    <name evidence="1" type="synonym">RvY_06109.1</name>
    <name evidence="1" type="ORF">RvY_06109</name>
</gene>
<sequence>MASLVSRGLHGRPHGPTVLLFRALRYRRPRRHLLERLSTGTRLLPPTCHRFHGRCHQPAPHPAALVDPQDPALKNLPELQEALEALDEAPSPLSAEIVGDFKIPFPVLSSPSLRQHQQKNFAQHDVPKDNDTRLAELLRVLYRNTRSPLIQSTLSWTGLPPIVFCKAFSTAFHCYSQSARSSS</sequence>
<reference evidence="1 2" key="1">
    <citation type="journal article" date="2016" name="Nat. Commun.">
        <title>Extremotolerant tardigrade genome and improved radiotolerance of human cultured cells by tardigrade-unique protein.</title>
        <authorList>
            <person name="Hashimoto T."/>
            <person name="Horikawa D.D."/>
            <person name="Saito Y."/>
            <person name="Kuwahara H."/>
            <person name="Kozuka-Hata H."/>
            <person name="Shin-I T."/>
            <person name="Minakuchi Y."/>
            <person name="Ohishi K."/>
            <person name="Motoyama A."/>
            <person name="Aizu T."/>
            <person name="Enomoto A."/>
            <person name="Kondo K."/>
            <person name="Tanaka S."/>
            <person name="Hara Y."/>
            <person name="Koshikawa S."/>
            <person name="Sagara H."/>
            <person name="Miura T."/>
            <person name="Yokobori S."/>
            <person name="Miyagawa K."/>
            <person name="Suzuki Y."/>
            <person name="Kubo T."/>
            <person name="Oyama M."/>
            <person name="Kohara Y."/>
            <person name="Fujiyama A."/>
            <person name="Arakawa K."/>
            <person name="Katayama T."/>
            <person name="Toyoda A."/>
            <person name="Kunieda T."/>
        </authorList>
    </citation>
    <scope>NUCLEOTIDE SEQUENCE [LARGE SCALE GENOMIC DNA]</scope>
    <source>
        <strain evidence="1 2">YOKOZUNA-1</strain>
    </source>
</reference>